<evidence type="ECO:0000256" key="5">
    <source>
        <dbReference type="ARBA" id="ARBA00023136"/>
    </source>
</evidence>
<keyword evidence="2" id="KW-1003">Cell membrane</keyword>
<evidence type="ECO:0000256" key="3">
    <source>
        <dbReference type="ARBA" id="ARBA00022692"/>
    </source>
</evidence>
<organism evidence="7 8">
    <name type="scientific">Bacillus carboniphilus</name>
    <dbReference type="NCBI Taxonomy" id="86663"/>
    <lineage>
        <taxon>Bacteria</taxon>
        <taxon>Bacillati</taxon>
        <taxon>Bacillota</taxon>
        <taxon>Bacilli</taxon>
        <taxon>Bacillales</taxon>
        <taxon>Bacillaceae</taxon>
        <taxon>Bacillus</taxon>
    </lineage>
</organism>
<feature type="transmembrane region" description="Helical" evidence="6">
    <location>
        <begin position="37"/>
        <end position="55"/>
    </location>
</feature>
<reference evidence="7 8" key="1">
    <citation type="journal article" date="2019" name="Int. J. Syst. Evol. Microbiol.">
        <title>The Global Catalogue of Microorganisms (GCM) 10K type strain sequencing project: providing services to taxonomists for standard genome sequencing and annotation.</title>
        <authorList>
            <consortium name="The Broad Institute Genomics Platform"/>
            <consortium name="The Broad Institute Genome Sequencing Center for Infectious Disease"/>
            <person name="Wu L."/>
            <person name="Ma J."/>
        </authorList>
    </citation>
    <scope>NUCLEOTIDE SEQUENCE [LARGE SCALE GENOMIC DNA]</scope>
    <source>
        <strain evidence="7 8">JCM 9731</strain>
    </source>
</reference>
<sequence>MLHIFVHVHILVAGYVFTASMIYLDPIPHRYSFPYRTSVFVVTLGAHGVLSKYIFAHPPSGVPETQAQAGGMLMYYGGDLIDAILIFILCLQWYQATKPNRADILSTTS</sequence>
<dbReference type="Pfam" id="PF09678">
    <property type="entry name" value="Caa3_CtaG"/>
    <property type="match status" value="1"/>
</dbReference>
<evidence type="ECO:0000256" key="6">
    <source>
        <dbReference type="SAM" id="Phobius"/>
    </source>
</evidence>
<keyword evidence="3 6" id="KW-0812">Transmembrane</keyword>
<feature type="transmembrane region" description="Helical" evidence="6">
    <location>
        <begin position="6"/>
        <end position="25"/>
    </location>
</feature>
<accession>A0ABN0W9U7</accession>
<evidence type="ECO:0000256" key="1">
    <source>
        <dbReference type="ARBA" id="ARBA00004651"/>
    </source>
</evidence>
<comment type="subcellular location">
    <subcellularLocation>
        <location evidence="1">Cell membrane</location>
        <topology evidence="1">Multi-pass membrane protein</topology>
    </subcellularLocation>
</comment>
<keyword evidence="5 6" id="KW-0472">Membrane</keyword>
<dbReference type="InterPro" id="IPR019108">
    <property type="entry name" value="Caa3_assmbl_CtaG-rel"/>
</dbReference>
<evidence type="ECO:0000313" key="7">
    <source>
        <dbReference type="EMBL" id="GAA0330200.1"/>
    </source>
</evidence>
<keyword evidence="4 6" id="KW-1133">Transmembrane helix</keyword>
<comment type="caution">
    <text evidence="7">The sequence shown here is derived from an EMBL/GenBank/DDBJ whole genome shotgun (WGS) entry which is preliminary data.</text>
</comment>
<evidence type="ECO:0000256" key="4">
    <source>
        <dbReference type="ARBA" id="ARBA00022989"/>
    </source>
</evidence>
<protein>
    <submittedName>
        <fullName evidence="7">Uncharacterized protein</fullName>
    </submittedName>
</protein>
<dbReference type="Proteomes" id="UP001500782">
    <property type="component" value="Unassembled WGS sequence"/>
</dbReference>
<feature type="transmembrane region" description="Helical" evidence="6">
    <location>
        <begin position="75"/>
        <end position="94"/>
    </location>
</feature>
<evidence type="ECO:0000256" key="2">
    <source>
        <dbReference type="ARBA" id="ARBA00022475"/>
    </source>
</evidence>
<dbReference type="EMBL" id="BAAADJ010000021">
    <property type="protein sequence ID" value="GAA0330200.1"/>
    <property type="molecule type" value="Genomic_DNA"/>
</dbReference>
<evidence type="ECO:0000313" key="8">
    <source>
        <dbReference type="Proteomes" id="UP001500782"/>
    </source>
</evidence>
<name>A0ABN0W9U7_9BACI</name>
<keyword evidence="8" id="KW-1185">Reference proteome</keyword>
<gene>
    <name evidence="7" type="ORF">GCM10008967_20880</name>
</gene>
<proteinExistence type="predicted"/>